<proteinExistence type="predicted"/>
<dbReference type="EMBL" id="MTYJ01000002">
    <property type="protein sequence ID" value="OQV25472.1"/>
    <property type="molecule type" value="Genomic_DNA"/>
</dbReference>
<dbReference type="PROSITE" id="PS50262">
    <property type="entry name" value="G_PROTEIN_RECEP_F1_2"/>
    <property type="match status" value="1"/>
</dbReference>
<reference evidence="12" key="1">
    <citation type="submission" date="2017-01" db="EMBL/GenBank/DDBJ databases">
        <title>Comparative genomics of anhydrobiosis in the tardigrade Hypsibius dujardini.</title>
        <authorList>
            <person name="Yoshida Y."/>
            <person name="Koutsovoulos G."/>
            <person name="Laetsch D."/>
            <person name="Stevens L."/>
            <person name="Kumar S."/>
            <person name="Horikawa D."/>
            <person name="Ishino K."/>
            <person name="Komine S."/>
            <person name="Tomita M."/>
            <person name="Blaxter M."/>
            <person name="Arakawa K."/>
        </authorList>
    </citation>
    <scope>NUCLEOTIDE SEQUENCE [LARGE SCALE GENOMIC DNA]</scope>
    <source>
        <strain evidence="12">Z151</strain>
    </source>
</reference>
<dbReference type="Pfam" id="PF00001">
    <property type="entry name" value="7tm_1"/>
    <property type="match status" value="1"/>
</dbReference>
<keyword evidence="3 9" id="KW-0812">Transmembrane</keyword>
<keyword evidence="8" id="KW-0807">Transducer</keyword>
<dbReference type="Proteomes" id="UP000192578">
    <property type="component" value="Unassembled WGS sequence"/>
</dbReference>
<protein>
    <recommendedName>
        <fullName evidence="10">G-protein coupled receptors family 1 profile domain-containing protein</fullName>
    </recommendedName>
</protein>
<evidence type="ECO:0000313" key="11">
    <source>
        <dbReference type="EMBL" id="OQV25472.1"/>
    </source>
</evidence>
<dbReference type="GO" id="GO:0005886">
    <property type="term" value="C:plasma membrane"/>
    <property type="evidence" value="ECO:0007669"/>
    <property type="project" value="UniProtKB-SubCell"/>
</dbReference>
<evidence type="ECO:0000256" key="2">
    <source>
        <dbReference type="ARBA" id="ARBA00022475"/>
    </source>
</evidence>
<keyword evidence="5" id="KW-0297">G-protein coupled receptor</keyword>
<feature type="transmembrane region" description="Helical" evidence="9">
    <location>
        <begin position="148"/>
        <end position="166"/>
    </location>
</feature>
<comment type="caution">
    <text evidence="11">The sequence shown here is derived from an EMBL/GenBank/DDBJ whole genome shotgun (WGS) entry which is preliminary data.</text>
</comment>
<evidence type="ECO:0000256" key="4">
    <source>
        <dbReference type="ARBA" id="ARBA00022989"/>
    </source>
</evidence>
<keyword evidence="4 9" id="KW-1133">Transmembrane helix</keyword>
<evidence type="ECO:0000256" key="5">
    <source>
        <dbReference type="ARBA" id="ARBA00023040"/>
    </source>
</evidence>
<keyword evidence="12" id="KW-1185">Reference proteome</keyword>
<evidence type="ECO:0000256" key="6">
    <source>
        <dbReference type="ARBA" id="ARBA00023136"/>
    </source>
</evidence>
<feature type="transmembrane region" description="Helical" evidence="9">
    <location>
        <begin position="200"/>
        <end position="218"/>
    </location>
</feature>
<dbReference type="InterPro" id="IPR000276">
    <property type="entry name" value="GPCR_Rhodpsn"/>
</dbReference>
<keyword evidence="2" id="KW-1003">Cell membrane</keyword>
<comment type="subcellular location">
    <subcellularLocation>
        <location evidence="1">Cell membrane</location>
        <topology evidence="1">Multi-pass membrane protein</topology>
    </subcellularLocation>
</comment>
<keyword evidence="7" id="KW-0675">Receptor</keyword>
<dbReference type="GO" id="GO:0004930">
    <property type="term" value="F:G protein-coupled receptor activity"/>
    <property type="evidence" value="ECO:0007669"/>
    <property type="project" value="UniProtKB-KW"/>
</dbReference>
<feature type="transmembrane region" description="Helical" evidence="9">
    <location>
        <begin position="32"/>
        <end position="56"/>
    </location>
</feature>
<feature type="transmembrane region" description="Helical" evidence="9">
    <location>
        <begin position="256"/>
        <end position="280"/>
    </location>
</feature>
<dbReference type="AlphaFoldDB" id="A0A1W0XDN6"/>
<evidence type="ECO:0000313" key="12">
    <source>
        <dbReference type="Proteomes" id="UP000192578"/>
    </source>
</evidence>
<dbReference type="SUPFAM" id="SSF81321">
    <property type="entry name" value="Family A G protein-coupled receptor-like"/>
    <property type="match status" value="1"/>
</dbReference>
<name>A0A1W0XDN6_HYPEX</name>
<gene>
    <name evidence="11" type="ORF">BV898_00413</name>
</gene>
<dbReference type="PANTHER" id="PTHR24228">
    <property type="entry name" value="B2 BRADYKININ RECEPTOR/ANGIOTENSIN II RECEPTOR"/>
    <property type="match status" value="1"/>
</dbReference>
<evidence type="ECO:0000256" key="3">
    <source>
        <dbReference type="ARBA" id="ARBA00022692"/>
    </source>
</evidence>
<evidence type="ECO:0000256" key="8">
    <source>
        <dbReference type="ARBA" id="ARBA00023224"/>
    </source>
</evidence>
<evidence type="ECO:0000259" key="10">
    <source>
        <dbReference type="PROSITE" id="PS50262"/>
    </source>
</evidence>
<accession>A0A1W0XDN6</accession>
<organism evidence="11 12">
    <name type="scientific">Hypsibius exemplaris</name>
    <name type="common">Freshwater tardigrade</name>
    <dbReference type="NCBI Taxonomy" id="2072580"/>
    <lineage>
        <taxon>Eukaryota</taxon>
        <taxon>Metazoa</taxon>
        <taxon>Ecdysozoa</taxon>
        <taxon>Tardigrada</taxon>
        <taxon>Eutardigrada</taxon>
        <taxon>Parachela</taxon>
        <taxon>Hypsibioidea</taxon>
        <taxon>Hypsibiidae</taxon>
        <taxon>Hypsibius</taxon>
    </lineage>
</organism>
<evidence type="ECO:0000256" key="1">
    <source>
        <dbReference type="ARBA" id="ARBA00004651"/>
    </source>
</evidence>
<dbReference type="Gene3D" id="1.20.1070.10">
    <property type="entry name" value="Rhodopsin 7-helix transmembrane proteins"/>
    <property type="match status" value="1"/>
</dbReference>
<evidence type="ECO:0000256" key="9">
    <source>
        <dbReference type="SAM" id="Phobius"/>
    </source>
</evidence>
<dbReference type="OrthoDB" id="10640610at2759"/>
<keyword evidence="6 9" id="KW-0472">Membrane</keyword>
<dbReference type="PANTHER" id="PTHR24228:SF59">
    <property type="entry name" value="NEUROPEPTIDE RECEPTOR 15"/>
    <property type="match status" value="1"/>
</dbReference>
<dbReference type="InterPro" id="IPR017452">
    <property type="entry name" value="GPCR_Rhodpsn_7TM"/>
</dbReference>
<feature type="domain" description="G-protein coupled receptors family 1 profile" evidence="10">
    <location>
        <begin position="46"/>
        <end position="309"/>
    </location>
</feature>
<feature type="transmembrane region" description="Helical" evidence="9">
    <location>
        <begin position="68"/>
        <end position="91"/>
    </location>
</feature>
<feature type="transmembrane region" description="Helical" evidence="9">
    <location>
        <begin position="292"/>
        <end position="312"/>
    </location>
</feature>
<evidence type="ECO:0000256" key="7">
    <source>
        <dbReference type="ARBA" id="ARBA00023170"/>
    </source>
</evidence>
<dbReference type="CDD" id="cd00637">
    <property type="entry name" value="7tm_classA_rhodopsin-like"/>
    <property type="match status" value="1"/>
</dbReference>
<sequence length="362" mass="40200">MNVSLNTLLIAQSSNGTNWSYSSFYGHSLTTWFALMLTLCLSGVITNVLLIIIIALSRKLRSGTGLLILHLLCTDTLLCCLLYPIHVILVYGSNFWFTLPKDICVYTYYPLIVIKFVNNWAEASLGFNRIVAAFLPRFFRTVSTSRSSLFAVLLCWMIVAVPLFPFCFKIMGYFPVSPVGQCMIIPSSLAGYSIMTVNAYAPYGIVCCAAVCVSAKFLTKKLSLERTRVTVRDLLAPSQTAQQSLKLRRQITIARMLLISFLFCLLCNTPLSILTGVTFTQSAQPWFPVLRLWFHLCSVCQYTFTPIILFACNRDYQNGLLKLFGRGRVAPATTSGADGGTMDGTQKRHVTNPAGDFDAGIK</sequence>